<evidence type="ECO:0000256" key="1">
    <source>
        <dbReference type="HAMAP-Rule" id="MF_00761"/>
    </source>
</evidence>
<dbReference type="SUPFAM" id="SSF143744">
    <property type="entry name" value="GlcG-like"/>
    <property type="match status" value="1"/>
</dbReference>
<protein>
    <recommendedName>
        <fullName evidence="1">UPF0303 protein NNL39_12875</fullName>
    </recommendedName>
</protein>
<evidence type="ECO:0000313" key="3">
    <source>
        <dbReference type="Proteomes" id="UP001060039"/>
    </source>
</evidence>
<gene>
    <name evidence="2" type="ORF">NNL39_12875</name>
</gene>
<dbReference type="RefSeq" id="WP_255159670.1">
    <property type="nucleotide sequence ID" value="NZ_CP101497.1"/>
</dbReference>
<keyword evidence="3" id="KW-1185">Reference proteome</keyword>
<proteinExistence type="inferred from homology"/>
<dbReference type="PANTHER" id="PTHR28255:SF1">
    <property type="entry name" value="UPF0303 PROTEIN YBR137W"/>
    <property type="match status" value="1"/>
</dbReference>
<dbReference type="InterPro" id="IPR038084">
    <property type="entry name" value="PduO/GlcC-like_sf"/>
</dbReference>
<dbReference type="InterPro" id="IPR010371">
    <property type="entry name" value="YBR137W-like"/>
</dbReference>
<reference evidence="2" key="1">
    <citation type="submission" date="2022-07" db="EMBL/GenBank/DDBJ databases">
        <title>Taxonomic analysis of Microcella humidisoli nov. sp., isolated from riverside soil.</title>
        <authorList>
            <person name="Molina K.M."/>
            <person name="Kim S.B."/>
        </authorList>
    </citation>
    <scope>NUCLEOTIDE SEQUENCE</scope>
    <source>
        <strain evidence="2">MMS21-STM10</strain>
    </source>
</reference>
<sequence length="166" mass="18209">MTTDLSPADRAALDALIAEVVAQEERLQFTEFTHEHAWMLGARLRERALERGQAITIDIALGEQRLFHCALPGTSAHNDVWIERKKRTVREFGASSYLVGLRFPILDNHTLEAAPWMDPMQFSGHGGGFPLAIRGVGVVGTIAVSGLPHEIDHALIVEALSEHLGV</sequence>
<dbReference type="Pfam" id="PF03928">
    <property type="entry name" value="HbpS-like"/>
    <property type="match status" value="1"/>
</dbReference>
<comment type="similarity">
    <text evidence="1">Belongs to the UPF0303 family.</text>
</comment>
<dbReference type="InterPro" id="IPR005624">
    <property type="entry name" value="PduO/GlcC-like"/>
</dbReference>
<dbReference type="Proteomes" id="UP001060039">
    <property type="component" value="Chromosome"/>
</dbReference>
<dbReference type="EMBL" id="CP101497">
    <property type="protein sequence ID" value="UTT62524.1"/>
    <property type="molecule type" value="Genomic_DNA"/>
</dbReference>
<dbReference type="PANTHER" id="PTHR28255">
    <property type="match status" value="1"/>
</dbReference>
<evidence type="ECO:0000313" key="2">
    <source>
        <dbReference type="EMBL" id="UTT62524.1"/>
    </source>
</evidence>
<dbReference type="NCBIfam" id="NF002696">
    <property type="entry name" value="PRK02487.1-5"/>
    <property type="match status" value="1"/>
</dbReference>
<dbReference type="Gene3D" id="3.30.450.150">
    <property type="entry name" value="Haem-degrading domain"/>
    <property type="match status" value="1"/>
</dbReference>
<accession>A0ABY5FWK9</accession>
<name>A0ABY5FWK9_9MICO</name>
<dbReference type="PIRSF" id="PIRSF008757">
    <property type="entry name" value="UCP008757"/>
    <property type="match status" value="1"/>
</dbReference>
<dbReference type="HAMAP" id="MF_00761">
    <property type="entry name" value="UPF0303"/>
    <property type="match status" value="1"/>
</dbReference>
<organism evidence="2 3">
    <name type="scientific">Microcella humidisoli</name>
    <dbReference type="NCBI Taxonomy" id="2963406"/>
    <lineage>
        <taxon>Bacteria</taxon>
        <taxon>Bacillati</taxon>
        <taxon>Actinomycetota</taxon>
        <taxon>Actinomycetes</taxon>
        <taxon>Micrococcales</taxon>
        <taxon>Microbacteriaceae</taxon>
        <taxon>Microcella</taxon>
    </lineage>
</organism>